<dbReference type="PROSITE" id="PS50042">
    <property type="entry name" value="CNMP_BINDING_3"/>
    <property type="match status" value="1"/>
</dbReference>
<dbReference type="InterPro" id="IPR050469">
    <property type="entry name" value="Diguanylate_Cyclase"/>
</dbReference>
<feature type="domain" description="Cyclic nucleotide-binding" evidence="3">
    <location>
        <begin position="33"/>
        <end position="151"/>
    </location>
</feature>
<dbReference type="SMART" id="SM00100">
    <property type="entry name" value="cNMP"/>
    <property type="match status" value="1"/>
</dbReference>
<dbReference type="FunFam" id="3.30.70.270:FF:000001">
    <property type="entry name" value="Diguanylate cyclase domain protein"/>
    <property type="match status" value="1"/>
</dbReference>
<dbReference type="PATRIC" id="fig|1429439.4.peg.3557"/>
<reference evidence="5 6" key="1">
    <citation type="journal article" date="2014" name="Nature">
        <title>An environmental bacterial taxon with a large and distinct metabolic repertoire.</title>
        <authorList>
            <person name="Wilson M.C."/>
            <person name="Mori T."/>
            <person name="Ruckert C."/>
            <person name="Uria A.R."/>
            <person name="Helf M.J."/>
            <person name="Takada K."/>
            <person name="Gernert C."/>
            <person name="Steffens U.A."/>
            <person name="Heycke N."/>
            <person name="Schmitt S."/>
            <person name="Rinke C."/>
            <person name="Helfrich E.J."/>
            <person name="Brachmann A.O."/>
            <person name="Gurgui C."/>
            <person name="Wakimoto T."/>
            <person name="Kracht M."/>
            <person name="Crusemann M."/>
            <person name="Hentschel U."/>
            <person name="Abe I."/>
            <person name="Matsunaga S."/>
            <person name="Kalinowski J."/>
            <person name="Takeyama H."/>
            <person name="Piel J."/>
        </authorList>
    </citation>
    <scope>NUCLEOTIDE SEQUENCE [LARGE SCALE GENOMIC DNA]</scope>
    <source>
        <strain evidence="6">TSY2</strain>
    </source>
</reference>
<dbReference type="PANTHER" id="PTHR45138:SF9">
    <property type="entry name" value="DIGUANYLATE CYCLASE DGCM-RELATED"/>
    <property type="match status" value="1"/>
</dbReference>
<dbReference type="Proteomes" id="UP000019140">
    <property type="component" value="Unassembled WGS sequence"/>
</dbReference>
<dbReference type="AlphaFoldDB" id="W4M638"/>
<dbReference type="PANTHER" id="PTHR45138">
    <property type="entry name" value="REGULATORY COMPONENTS OF SENSORY TRANSDUCTION SYSTEM"/>
    <property type="match status" value="1"/>
</dbReference>
<proteinExistence type="predicted"/>
<evidence type="ECO:0000313" key="6">
    <source>
        <dbReference type="Proteomes" id="UP000019140"/>
    </source>
</evidence>
<comment type="caution">
    <text evidence="5">The sequence shown here is derived from an EMBL/GenBank/DDBJ whole genome shotgun (WGS) entry which is preliminary data.</text>
</comment>
<dbReference type="SUPFAM" id="SSF51206">
    <property type="entry name" value="cAMP-binding domain-like"/>
    <property type="match status" value="1"/>
</dbReference>
<dbReference type="CDD" id="cd00038">
    <property type="entry name" value="CAP_ED"/>
    <property type="match status" value="1"/>
</dbReference>
<keyword evidence="6" id="KW-1185">Reference proteome</keyword>
<accession>W4M638</accession>
<dbReference type="Gene3D" id="2.60.120.10">
    <property type="entry name" value="Jelly Rolls"/>
    <property type="match status" value="1"/>
</dbReference>
<evidence type="ECO:0000259" key="3">
    <source>
        <dbReference type="PROSITE" id="PS50042"/>
    </source>
</evidence>
<evidence type="ECO:0000256" key="1">
    <source>
        <dbReference type="ARBA" id="ARBA00012528"/>
    </source>
</evidence>
<dbReference type="HOGENOM" id="CLU_000445_11_5_7"/>
<feature type="domain" description="GGDEF" evidence="4">
    <location>
        <begin position="203"/>
        <end position="333"/>
    </location>
</feature>
<evidence type="ECO:0000256" key="2">
    <source>
        <dbReference type="ARBA" id="ARBA00034247"/>
    </source>
</evidence>
<dbReference type="Pfam" id="PF00990">
    <property type="entry name" value="GGDEF"/>
    <property type="match status" value="1"/>
</dbReference>
<dbReference type="EMBL" id="AZHX01000866">
    <property type="protein sequence ID" value="ETX05784.1"/>
    <property type="molecule type" value="Genomic_DNA"/>
</dbReference>
<dbReference type="SMART" id="SM00267">
    <property type="entry name" value="GGDEF"/>
    <property type="match status" value="1"/>
</dbReference>
<dbReference type="GO" id="GO:0052621">
    <property type="term" value="F:diguanylate cyclase activity"/>
    <property type="evidence" value="ECO:0007669"/>
    <property type="project" value="UniProtKB-EC"/>
</dbReference>
<dbReference type="InterPro" id="IPR018490">
    <property type="entry name" value="cNMP-bd_dom_sf"/>
</dbReference>
<gene>
    <name evidence="5" type="ORF">ETSY2_20925</name>
</gene>
<dbReference type="NCBIfam" id="TIGR00254">
    <property type="entry name" value="GGDEF"/>
    <property type="match status" value="1"/>
</dbReference>
<dbReference type="InterPro" id="IPR000160">
    <property type="entry name" value="GGDEF_dom"/>
</dbReference>
<dbReference type="CDD" id="cd01949">
    <property type="entry name" value="GGDEF"/>
    <property type="match status" value="1"/>
</dbReference>
<dbReference type="InterPro" id="IPR000595">
    <property type="entry name" value="cNMP-bd_dom"/>
</dbReference>
<dbReference type="PROSITE" id="PS50887">
    <property type="entry name" value="GGDEF"/>
    <property type="match status" value="1"/>
</dbReference>
<dbReference type="SUPFAM" id="SSF55073">
    <property type="entry name" value="Nucleotide cyclase"/>
    <property type="match status" value="1"/>
</dbReference>
<dbReference type="EC" id="2.7.7.65" evidence="1"/>
<evidence type="ECO:0000313" key="5">
    <source>
        <dbReference type="EMBL" id="ETX05784.1"/>
    </source>
</evidence>
<dbReference type="InterPro" id="IPR029787">
    <property type="entry name" value="Nucleotide_cyclase"/>
</dbReference>
<dbReference type="InterPro" id="IPR014710">
    <property type="entry name" value="RmlC-like_jellyroll"/>
</dbReference>
<protein>
    <recommendedName>
        <fullName evidence="1">diguanylate cyclase</fullName>
        <ecNumber evidence="1">2.7.7.65</ecNumber>
    </recommendedName>
</protein>
<dbReference type="Pfam" id="PF00027">
    <property type="entry name" value="cNMP_binding"/>
    <property type="match status" value="1"/>
</dbReference>
<name>W4M638_9BACT</name>
<dbReference type="Gene3D" id="3.30.70.270">
    <property type="match status" value="1"/>
</dbReference>
<organism evidence="5 6">
    <name type="scientific">Candidatus Entotheonella gemina</name>
    <dbReference type="NCBI Taxonomy" id="1429439"/>
    <lineage>
        <taxon>Bacteria</taxon>
        <taxon>Pseudomonadati</taxon>
        <taxon>Nitrospinota/Tectimicrobiota group</taxon>
        <taxon>Candidatus Tectimicrobiota</taxon>
        <taxon>Candidatus Entotheonellia</taxon>
        <taxon>Candidatus Entotheonellales</taxon>
        <taxon>Candidatus Entotheonellaceae</taxon>
        <taxon>Candidatus Entotheonella</taxon>
    </lineage>
</organism>
<evidence type="ECO:0000259" key="4">
    <source>
        <dbReference type="PROSITE" id="PS50887"/>
    </source>
</evidence>
<sequence>MIDIQSPITTEPENSQSTTALMQPASLCTQQLLFKDVTPESIQDVLPRCVERHLAPGDILLHRGDVNEHLYLILTGKVSIHLENLDDPSLTTLGAGECVGELSVFDGMPPCAYVKVVEPTILLVIPCDILWELVNASPVIARNLLYKLSRRMRSSNATLSDTLQVKDHFEQAANHDALTGLTNRRGLEVIFSSLNSPGRQAYLPLSIALIDIDHFKHFNDNYGHQAGDAVLATLGQHFKQHVRTHDVVARYGGEEFLIVLPSTALQPAIRVVDRLRQMIAHQRVQSEGQELPSVTFSAGLSEWSEEETLEQVIEAADTALYRAKKEGRNRVCW</sequence>
<comment type="catalytic activity">
    <reaction evidence="2">
        <text>2 GTP = 3',3'-c-di-GMP + 2 diphosphate</text>
        <dbReference type="Rhea" id="RHEA:24898"/>
        <dbReference type="ChEBI" id="CHEBI:33019"/>
        <dbReference type="ChEBI" id="CHEBI:37565"/>
        <dbReference type="ChEBI" id="CHEBI:58805"/>
        <dbReference type="EC" id="2.7.7.65"/>
    </reaction>
</comment>
<dbReference type="InterPro" id="IPR043128">
    <property type="entry name" value="Rev_trsase/Diguanyl_cyclase"/>
</dbReference>